<dbReference type="InterPro" id="IPR049560">
    <property type="entry name" value="MeTrfase_RsmB-F_NOP2_cat"/>
</dbReference>
<evidence type="ECO:0000256" key="6">
    <source>
        <dbReference type="SAM" id="MobiDB-lite"/>
    </source>
</evidence>
<keyword evidence="1 5" id="KW-0489">Methyltransferase</keyword>
<dbReference type="EnsemblProtists" id="EOD41322">
    <property type="protein sequence ID" value="EOD41322"/>
    <property type="gene ID" value="EMIHUDRAFT_420726"/>
</dbReference>
<dbReference type="eggNOG" id="KOG2198">
    <property type="taxonomic scope" value="Eukaryota"/>
</dbReference>
<dbReference type="HOGENOM" id="CLU_039793_1_0_1"/>
<dbReference type="InterPro" id="IPR029063">
    <property type="entry name" value="SAM-dependent_MTases_sf"/>
</dbReference>
<keyword evidence="2 5" id="KW-0808">Transferase</keyword>
<dbReference type="Pfam" id="PF01189">
    <property type="entry name" value="Methyltr_RsmB-F"/>
    <property type="match status" value="2"/>
</dbReference>
<feature type="binding site" evidence="5">
    <location>
        <position position="177"/>
    </location>
    <ligand>
        <name>S-adenosyl-L-methionine</name>
        <dbReference type="ChEBI" id="CHEBI:59789"/>
    </ligand>
</feature>
<keyword evidence="4 5" id="KW-0694">RNA-binding</keyword>
<feature type="compositionally biased region" description="Pro residues" evidence="6">
    <location>
        <begin position="285"/>
        <end position="299"/>
    </location>
</feature>
<feature type="domain" description="SAM-dependent MTase RsmB/NOP-type" evidence="7">
    <location>
        <begin position="27"/>
        <end position="377"/>
    </location>
</feature>
<reference evidence="8" key="2">
    <citation type="submission" date="2024-10" db="UniProtKB">
        <authorList>
            <consortium name="EnsemblProtists"/>
        </authorList>
    </citation>
    <scope>IDENTIFICATION</scope>
</reference>
<dbReference type="PaxDb" id="2903-EOD41322"/>
<dbReference type="CDD" id="cd02440">
    <property type="entry name" value="AdoMet_MTases"/>
    <property type="match status" value="1"/>
</dbReference>
<dbReference type="GO" id="GO:0003723">
    <property type="term" value="F:RNA binding"/>
    <property type="evidence" value="ECO:0007669"/>
    <property type="project" value="UniProtKB-UniRule"/>
</dbReference>
<evidence type="ECO:0000313" key="9">
    <source>
        <dbReference type="Proteomes" id="UP000013827"/>
    </source>
</evidence>
<dbReference type="SUPFAM" id="SSF53335">
    <property type="entry name" value="S-adenosyl-L-methionine-dependent methyltransferases"/>
    <property type="match status" value="1"/>
</dbReference>
<dbReference type="InterPro" id="IPR023267">
    <property type="entry name" value="RCMT"/>
</dbReference>
<dbReference type="InterPro" id="IPR023269">
    <property type="entry name" value="RCMT_subfamily_9"/>
</dbReference>
<dbReference type="PRINTS" id="PR02008">
    <property type="entry name" value="RCMTFAMILY"/>
</dbReference>
<evidence type="ECO:0000259" key="7">
    <source>
        <dbReference type="PROSITE" id="PS51686"/>
    </source>
</evidence>
<evidence type="ECO:0000256" key="1">
    <source>
        <dbReference type="ARBA" id="ARBA00022603"/>
    </source>
</evidence>
<dbReference type="GeneID" id="17286592"/>
<feature type="binding site" evidence="5">
    <location>
        <position position="150"/>
    </location>
    <ligand>
        <name>S-adenosyl-L-methionine</name>
        <dbReference type="ChEBI" id="CHEBI:59789"/>
    </ligand>
</feature>
<dbReference type="STRING" id="2903.R1E1M7"/>
<keyword evidence="9" id="KW-1185">Reference proteome</keyword>
<dbReference type="AlphaFoldDB" id="A0A0D3KZY7"/>
<sequence length="378" mass="39600">MEDAGEDAGIRWHGAVASHFPPAFRAFLEANGVHADNYSVEDVPRYIRVNPRSALTQEEVERQLPRSEPVGWLPGYYRLPADVKIAACDAYRRGDLYGIDLASGAAVAALGVLPGEAVLDMCCAPGAKLCAPARALADALQLSGSVTGVDVSEERLAAARTLCRKYGITNARLYLADATAFAEPPPLTLPSSDEDTLTRDAAPAAASASASSARLARAAALAERAAARGGCLGDAAACGQLGGRQGRLYDKVFGLGGRRVHARRLHQAPRKVRTVGLGHFRAASAPPPPPNTGASPAPPRGAASPRCALVYCTCSFARAQNEDVVSAFLGDEPAARLVEVECLADAPATPGSLPLTLRFDPRRSRTSALFVAKLERVS</sequence>
<organism evidence="8 9">
    <name type="scientific">Emiliania huxleyi (strain CCMP1516)</name>
    <dbReference type="NCBI Taxonomy" id="280463"/>
    <lineage>
        <taxon>Eukaryota</taxon>
        <taxon>Haptista</taxon>
        <taxon>Haptophyta</taxon>
        <taxon>Prymnesiophyceae</taxon>
        <taxon>Isochrysidales</taxon>
        <taxon>Noelaerhabdaceae</taxon>
        <taxon>Emiliania</taxon>
    </lineage>
</organism>
<dbReference type="OMA" id="MCCAPGM"/>
<comment type="caution">
    <text evidence="5">Lacks conserved residue(s) required for the propagation of feature annotation.</text>
</comment>
<dbReference type="Gene3D" id="3.40.50.150">
    <property type="entry name" value="Vaccinia Virus protein VP39"/>
    <property type="match status" value="2"/>
</dbReference>
<dbReference type="PANTHER" id="PTHR22807:SF16">
    <property type="entry name" value="SAM-DEPENDENT MTASE RSMB_NOP-TYPE DOMAIN-CONTAINING PROTEIN"/>
    <property type="match status" value="1"/>
</dbReference>
<evidence type="ECO:0000256" key="2">
    <source>
        <dbReference type="ARBA" id="ARBA00022679"/>
    </source>
</evidence>
<evidence type="ECO:0000256" key="4">
    <source>
        <dbReference type="ARBA" id="ARBA00022884"/>
    </source>
</evidence>
<dbReference type="KEGG" id="ehx:EMIHUDRAFT_420726"/>
<name>A0A0D3KZY7_EMIH1</name>
<feature type="region of interest" description="Disordered" evidence="6">
    <location>
        <begin position="280"/>
        <end position="300"/>
    </location>
</feature>
<comment type="similarity">
    <text evidence="5">Belongs to the class I-like SAM-binding methyltransferase superfamily. RsmB/NOP family.</text>
</comment>
<dbReference type="GO" id="GO:0001510">
    <property type="term" value="P:RNA methylation"/>
    <property type="evidence" value="ECO:0007669"/>
    <property type="project" value="InterPro"/>
</dbReference>
<reference evidence="9" key="1">
    <citation type="journal article" date="2013" name="Nature">
        <title>Pan genome of the phytoplankton Emiliania underpins its global distribution.</title>
        <authorList>
            <person name="Read B.A."/>
            <person name="Kegel J."/>
            <person name="Klute M.J."/>
            <person name="Kuo A."/>
            <person name="Lefebvre S.C."/>
            <person name="Maumus F."/>
            <person name="Mayer C."/>
            <person name="Miller J."/>
            <person name="Monier A."/>
            <person name="Salamov A."/>
            <person name="Young J."/>
            <person name="Aguilar M."/>
            <person name="Claverie J.M."/>
            <person name="Frickenhaus S."/>
            <person name="Gonzalez K."/>
            <person name="Herman E.K."/>
            <person name="Lin Y.C."/>
            <person name="Napier J."/>
            <person name="Ogata H."/>
            <person name="Sarno A.F."/>
            <person name="Shmutz J."/>
            <person name="Schroeder D."/>
            <person name="de Vargas C."/>
            <person name="Verret F."/>
            <person name="von Dassow P."/>
            <person name="Valentin K."/>
            <person name="Van de Peer Y."/>
            <person name="Wheeler G."/>
            <person name="Dacks J.B."/>
            <person name="Delwiche C.F."/>
            <person name="Dyhrman S.T."/>
            <person name="Glockner G."/>
            <person name="John U."/>
            <person name="Richards T."/>
            <person name="Worden A.Z."/>
            <person name="Zhang X."/>
            <person name="Grigoriev I.V."/>
            <person name="Allen A.E."/>
            <person name="Bidle K."/>
            <person name="Borodovsky M."/>
            <person name="Bowler C."/>
            <person name="Brownlee C."/>
            <person name="Cock J.M."/>
            <person name="Elias M."/>
            <person name="Gladyshev V.N."/>
            <person name="Groth M."/>
            <person name="Guda C."/>
            <person name="Hadaegh A."/>
            <person name="Iglesias-Rodriguez M.D."/>
            <person name="Jenkins J."/>
            <person name="Jones B.M."/>
            <person name="Lawson T."/>
            <person name="Leese F."/>
            <person name="Lindquist E."/>
            <person name="Lobanov A."/>
            <person name="Lomsadze A."/>
            <person name="Malik S.B."/>
            <person name="Marsh M.E."/>
            <person name="Mackinder L."/>
            <person name="Mock T."/>
            <person name="Mueller-Roeber B."/>
            <person name="Pagarete A."/>
            <person name="Parker M."/>
            <person name="Probert I."/>
            <person name="Quesneville H."/>
            <person name="Raines C."/>
            <person name="Rensing S.A."/>
            <person name="Riano-Pachon D.M."/>
            <person name="Richier S."/>
            <person name="Rokitta S."/>
            <person name="Shiraiwa Y."/>
            <person name="Soanes D.M."/>
            <person name="van der Giezen M."/>
            <person name="Wahlund T.M."/>
            <person name="Williams B."/>
            <person name="Wilson W."/>
            <person name="Wolfe G."/>
            <person name="Wurch L.L."/>
        </authorList>
    </citation>
    <scope>NUCLEOTIDE SEQUENCE</scope>
</reference>
<dbReference type="RefSeq" id="XP_005793751.1">
    <property type="nucleotide sequence ID" value="XM_005793694.1"/>
</dbReference>
<evidence type="ECO:0000256" key="5">
    <source>
        <dbReference type="PROSITE-ProRule" id="PRU01023"/>
    </source>
</evidence>
<accession>A0A0D3KZY7</accession>
<dbReference type="PRINTS" id="PR02010">
    <property type="entry name" value="RCMT9"/>
</dbReference>
<dbReference type="Proteomes" id="UP000013827">
    <property type="component" value="Unassembled WGS sequence"/>
</dbReference>
<feature type="active site" description="Nucleophile" evidence="5">
    <location>
        <position position="314"/>
    </location>
</feature>
<evidence type="ECO:0000256" key="3">
    <source>
        <dbReference type="ARBA" id="ARBA00022691"/>
    </source>
</evidence>
<protein>
    <recommendedName>
        <fullName evidence="7">SAM-dependent MTase RsmB/NOP-type domain-containing protein</fullName>
    </recommendedName>
</protein>
<feature type="region of interest" description="Disordered" evidence="6">
    <location>
        <begin position="185"/>
        <end position="204"/>
    </location>
</feature>
<keyword evidence="3 5" id="KW-0949">S-adenosyl-L-methionine</keyword>
<dbReference type="PANTHER" id="PTHR22807">
    <property type="entry name" value="NOP2 YEAST -RELATED NOL1/NOP2/FMU SUN DOMAIN-CONTAINING"/>
    <property type="match status" value="1"/>
</dbReference>
<dbReference type="InterPro" id="IPR001678">
    <property type="entry name" value="MeTrfase_RsmB-F_NOP2_dom"/>
</dbReference>
<dbReference type="GO" id="GO:0008173">
    <property type="term" value="F:RNA methyltransferase activity"/>
    <property type="evidence" value="ECO:0007669"/>
    <property type="project" value="InterPro"/>
</dbReference>
<dbReference type="PROSITE" id="PS51686">
    <property type="entry name" value="SAM_MT_RSMB_NOP"/>
    <property type="match status" value="1"/>
</dbReference>
<proteinExistence type="inferred from homology"/>
<evidence type="ECO:0000313" key="8">
    <source>
        <dbReference type="EnsemblProtists" id="EOD41322"/>
    </source>
</evidence>